<proteinExistence type="predicted"/>
<sequence>MSRTTITPYLFLGGRCEEAIAFYTETLGAEVEMLMRFDESPDPPPPGMLQEGFEKKVMHASIRVRGIPIMMSDGCDDASRFDGFRLALAVPTEEDAHRAFDALAGGGSVQMPLCKTFWSPCYGMLTDRFGVGWMVMMANPED</sequence>
<evidence type="ECO:0000313" key="3">
    <source>
        <dbReference type="Proteomes" id="UP000317835"/>
    </source>
</evidence>
<dbReference type="Proteomes" id="UP000317835">
    <property type="component" value="Chromosome"/>
</dbReference>
<dbReference type="Pfam" id="PF00903">
    <property type="entry name" value="Glyoxalase"/>
    <property type="match status" value="1"/>
</dbReference>
<keyword evidence="3" id="KW-1185">Reference proteome</keyword>
<protein>
    <recommendedName>
        <fullName evidence="1">Glyoxalase/fosfomycin resistance/dioxygenase domain-containing protein</fullName>
    </recommendedName>
</protein>
<dbReference type="Gene3D" id="3.10.180.10">
    <property type="entry name" value="2,3-Dihydroxybiphenyl 1,2-Dioxygenase, domain 1"/>
    <property type="match status" value="1"/>
</dbReference>
<reference evidence="2 3" key="1">
    <citation type="submission" date="2019-02" db="EMBL/GenBank/DDBJ databases">
        <title>Deep-cultivation of Planctomycetes and their phenomic and genomic characterization uncovers novel biology.</title>
        <authorList>
            <person name="Wiegand S."/>
            <person name="Jogler M."/>
            <person name="Boedeker C."/>
            <person name="Pinto D."/>
            <person name="Vollmers J."/>
            <person name="Rivas-Marin E."/>
            <person name="Kohn T."/>
            <person name="Peeters S.H."/>
            <person name="Heuer A."/>
            <person name="Rast P."/>
            <person name="Oberbeckmann S."/>
            <person name="Bunk B."/>
            <person name="Jeske O."/>
            <person name="Meyerdierks A."/>
            <person name="Storesund J.E."/>
            <person name="Kallscheuer N."/>
            <person name="Luecker S."/>
            <person name="Lage O.M."/>
            <person name="Pohl T."/>
            <person name="Merkel B.J."/>
            <person name="Hornburger P."/>
            <person name="Mueller R.-W."/>
            <person name="Bruemmer F."/>
            <person name="Labrenz M."/>
            <person name="Spormann A.M."/>
            <person name="Op den Camp H."/>
            <person name="Overmann J."/>
            <person name="Amann R."/>
            <person name="Jetten M.S.M."/>
            <person name="Mascher T."/>
            <person name="Medema M.H."/>
            <person name="Devos D.P."/>
            <person name="Kaster A.-K."/>
            <person name="Ovreas L."/>
            <person name="Rohde M."/>
            <person name="Galperin M.Y."/>
            <person name="Jogler C."/>
        </authorList>
    </citation>
    <scope>NUCLEOTIDE SEQUENCE [LARGE SCALE GENOMIC DNA]</scope>
    <source>
        <strain evidence="2 3">ElP</strain>
    </source>
</reference>
<feature type="domain" description="Glyoxalase/fosfomycin resistance/dioxygenase" evidence="1">
    <location>
        <begin position="11"/>
        <end position="134"/>
    </location>
</feature>
<dbReference type="PANTHER" id="PTHR33990">
    <property type="entry name" value="PROTEIN YJDN-RELATED"/>
    <property type="match status" value="1"/>
</dbReference>
<dbReference type="AlphaFoldDB" id="A0A518HB47"/>
<name>A0A518HB47_9BACT</name>
<dbReference type="SUPFAM" id="SSF54593">
    <property type="entry name" value="Glyoxalase/Bleomycin resistance protein/Dihydroxybiphenyl dioxygenase"/>
    <property type="match status" value="1"/>
</dbReference>
<dbReference type="RefSeq" id="WP_145276328.1">
    <property type="nucleotide sequence ID" value="NZ_CP036426.1"/>
</dbReference>
<dbReference type="OrthoDB" id="9806473at2"/>
<accession>A0A518HB47</accession>
<organism evidence="2 3">
    <name type="scientific">Tautonia plasticadhaerens</name>
    <dbReference type="NCBI Taxonomy" id="2527974"/>
    <lineage>
        <taxon>Bacteria</taxon>
        <taxon>Pseudomonadati</taxon>
        <taxon>Planctomycetota</taxon>
        <taxon>Planctomycetia</taxon>
        <taxon>Isosphaerales</taxon>
        <taxon>Isosphaeraceae</taxon>
        <taxon>Tautonia</taxon>
    </lineage>
</organism>
<dbReference type="InterPro" id="IPR004360">
    <property type="entry name" value="Glyas_Fos-R_dOase_dom"/>
</dbReference>
<evidence type="ECO:0000313" key="2">
    <source>
        <dbReference type="EMBL" id="QDV38088.1"/>
    </source>
</evidence>
<dbReference type="EMBL" id="CP036426">
    <property type="protein sequence ID" value="QDV38088.1"/>
    <property type="molecule type" value="Genomic_DNA"/>
</dbReference>
<dbReference type="InterPro" id="IPR029068">
    <property type="entry name" value="Glyas_Bleomycin-R_OHBP_Dase"/>
</dbReference>
<evidence type="ECO:0000259" key="1">
    <source>
        <dbReference type="Pfam" id="PF00903"/>
    </source>
</evidence>
<dbReference type="InterPro" id="IPR028973">
    <property type="entry name" value="PhnB-like"/>
</dbReference>
<dbReference type="CDD" id="cd06588">
    <property type="entry name" value="PhnB_like"/>
    <property type="match status" value="1"/>
</dbReference>
<gene>
    <name evidence="2" type="ORF">ElP_60370</name>
</gene>
<dbReference type="PANTHER" id="PTHR33990:SF1">
    <property type="entry name" value="PROTEIN YJDN"/>
    <property type="match status" value="1"/>
</dbReference>
<dbReference type="KEGG" id="tpla:ElP_60370"/>